<feature type="domain" description="Integral membrane bound transporter" evidence="9">
    <location>
        <begin position="403"/>
        <end position="528"/>
    </location>
</feature>
<organism evidence="10 11">
    <name type="scientific">Bauldia litoralis</name>
    <dbReference type="NCBI Taxonomy" id="665467"/>
    <lineage>
        <taxon>Bacteria</taxon>
        <taxon>Pseudomonadati</taxon>
        <taxon>Pseudomonadota</taxon>
        <taxon>Alphaproteobacteria</taxon>
        <taxon>Hyphomicrobiales</taxon>
        <taxon>Kaistiaceae</taxon>
        <taxon>Bauldia</taxon>
    </lineage>
</organism>
<keyword evidence="2" id="KW-1003">Cell membrane</keyword>
<evidence type="ECO:0000256" key="8">
    <source>
        <dbReference type="SAM" id="Phobius"/>
    </source>
</evidence>
<evidence type="ECO:0000256" key="4">
    <source>
        <dbReference type="ARBA" id="ARBA00022989"/>
    </source>
</evidence>
<evidence type="ECO:0000256" key="7">
    <source>
        <dbReference type="SAM" id="MobiDB-lite"/>
    </source>
</evidence>
<protein>
    <submittedName>
        <fullName evidence="10">Fusaric acid resistance protein-like</fullName>
    </submittedName>
</protein>
<evidence type="ECO:0000313" key="11">
    <source>
        <dbReference type="Proteomes" id="UP000199071"/>
    </source>
</evidence>
<feature type="transmembrane region" description="Helical" evidence="8">
    <location>
        <begin position="441"/>
        <end position="459"/>
    </location>
</feature>
<keyword evidence="3 8" id="KW-0812">Transmembrane</keyword>
<feature type="region of interest" description="Disordered" evidence="7">
    <location>
        <begin position="657"/>
        <end position="677"/>
    </location>
</feature>
<reference evidence="10 11" key="1">
    <citation type="submission" date="2016-10" db="EMBL/GenBank/DDBJ databases">
        <authorList>
            <person name="de Groot N.N."/>
        </authorList>
    </citation>
    <scope>NUCLEOTIDE SEQUENCE [LARGE SCALE GENOMIC DNA]</scope>
    <source>
        <strain evidence="10 11">ATCC 35022</strain>
    </source>
</reference>
<dbReference type="PANTHER" id="PTHR30509">
    <property type="entry name" value="P-HYDROXYBENZOIC ACID EFFLUX PUMP SUBUNIT-RELATED"/>
    <property type="match status" value="1"/>
</dbReference>
<feature type="transmembrane region" description="Helical" evidence="8">
    <location>
        <begin position="144"/>
        <end position="162"/>
    </location>
</feature>
<feature type="compositionally biased region" description="Pro residues" evidence="7">
    <location>
        <begin position="664"/>
        <end position="676"/>
    </location>
</feature>
<keyword evidence="4 8" id="KW-1133">Transmembrane helix</keyword>
<evidence type="ECO:0000256" key="6">
    <source>
        <dbReference type="ARBA" id="ARBA00043993"/>
    </source>
</evidence>
<dbReference type="RefSeq" id="WP_175478340.1">
    <property type="nucleotide sequence ID" value="NZ_FMXQ01000003.1"/>
</dbReference>
<feature type="transmembrane region" description="Helical" evidence="8">
    <location>
        <begin position="93"/>
        <end position="112"/>
    </location>
</feature>
<comment type="subcellular location">
    <subcellularLocation>
        <location evidence="1">Cell membrane</location>
        <topology evidence="1">Multi-pass membrane protein</topology>
    </subcellularLocation>
</comment>
<feature type="transmembrane region" description="Helical" evidence="8">
    <location>
        <begin position="495"/>
        <end position="513"/>
    </location>
</feature>
<evidence type="ECO:0000256" key="1">
    <source>
        <dbReference type="ARBA" id="ARBA00004651"/>
    </source>
</evidence>
<dbReference type="PANTHER" id="PTHR30509:SF9">
    <property type="entry name" value="MULTIDRUG RESISTANCE PROTEIN MDTO"/>
    <property type="match status" value="1"/>
</dbReference>
<feature type="transmembrane region" description="Helical" evidence="8">
    <location>
        <begin position="44"/>
        <end position="61"/>
    </location>
</feature>
<keyword evidence="11" id="KW-1185">Reference proteome</keyword>
<evidence type="ECO:0000256" key="5">
    <source>
        <dbReference type="ARBA" id="ARBA00023136"/>
    </source>
</evidence>
<sequence length="748" mass="78176">MTLVERLTARDPDLLNLRKATRAVIVCVPLFAILDQGFHLGTLATYSFFASFVGLVFADFGGKPWPRIAAYVAMIVIGDLVIILGSVLSGTVLGAAVAMFLVMFAVTFATVFGGYAPAFIAPVALAYSLTVLEPLSAAPIELRVLGWSIGGAAALIAALLLWPVDRRLALRQTLAAVCDGLGEALESIGDRDAAEAAFKRVADLLAVARAKASAPFRPCSPLSRDIGLLHLAEHLEQANDIARQLIETGPPSPDDAALVATCAAAFREAGAALQGTVDPMAAREAIALLQAALQSDRQETSLSAIDAAGGSDDDGASRALAVMRRSTPVFALSHVAMWVDAAAAVSLGVRDEIAVPNAAVDPEKVSDRPVDLLGRTWRIIARGFARDGVIFRNSIRAGAAMTLAVVLAKLLPVEHGFWITLGALLVLRSSAAATSATALQAVGGTLAGFIVATALLTFLHESATALWIILPLTIFLAGYTPGAVGFLVGQASFTTALVVLFTLIAPAGISTAVERLETVSLGAVSAAVIGLMLWPRGARAALAAALGRVYRAAASGLRAVVTGSAEHCRQRVAEMQTVRRQADETFGVALTERGLHLEPQVWIALFQPPNLAHSMVSGLLPTPAPSHGEAYAAALSATIAYRDRVADALQQVADTLEPAGAPSPAEPAAPPAPDPTPILMAAFDAARPDGPDAVGAVRELVDWNWWLTYMEKEIAATQAEVKLVATVSKPQAWLRWSLPGRPASPRRG</sequence>
<dbReference type="AlphaFoldDB" id="A0A1G6BL50"/>
<dbReference type="Proteomes" id="UP000199071">
    <property type="component" value="Unassembled WGS sequence"/>
</dbReference>
<evidence type="ECO:0000313" key="10">
    <source>
        <dbReference type="EMBL" id="SDB21344.1"/>
    </source>
</evidence>
<proteinExistence type="inferred from homology"/>
<feature type="transmembrane region" description="Helical" evidence="8">
    <location>
        <begin position="465"/>
        <end position="488"/>
    </location>
</feature>
<evidence type="ECO:0000256" key="2">
    <source>
        <dbReference type="ARBA" id="ARBA00022475"/>
    </source>
</evidence>
<keyword evidence="5 8" id="KW-0472">Membrane</keyword>
<dbReference type="GO" id="GO:0005886">
    <property type="term" value="C:plasma membrane"/>
    <property type="evidence" value="ECO:0007669"/>
    <property type="project" value="UniProtKB-SubCell"/>
</dbReference>
<feature type="transmembrane region" description="Helical" evidence="8">
    <location>
        <begin position="68"/>
        <end position="87"/>
    </location>
</feature>
<gene>
    <name evidence="10" type="ORF">SAMN02982931_01585</name>
</gene>
<comment type="similarity">
    <text evidence="6">Belongs to the YccS/YhfK family.</text>
</comment>
<feature type="transmembrane region" description="Helical" evidence="8">
    <location>
        <begin position="519"/>
        <end position="538"/>
    </location>
</feature>
<dbReference type="InterPro" id="IPR049453">
    <property type="entry name" value="Memb_transporter_dom"/>
</dbReference>
<evidence type="ECO:0000256" key="3">
    <source>
        <dbReference type="ARBA" id="ARBA00022692"/>
    </source>
</evidence>
<accession>A0A1G6BL50</accession>
<dbReference type="Pfam" id="PF13515">
    <property type="entry name" value="FUSC_2"/>
    <property type="match status" value="1"/>
</dbReference>
<evidence type="ECO:0000259" key="9">
    <source>
        <dbReference type="Pfam" id="PF13515"/>
    </source>
</evidence>
<dbReference type="EMBL" id="FMXQ01000003">
    <property type="protein sequence ID" value="SDB21344.1"/>
    <property type="molecule type" value="Genomic_DNA"/>
</dbReference>
<name>A0A1G6BL50_9HYPH</name>
<dbReference type="STRING" id="665467.SAMN02982931_01585"/>